<dbReference type="SUPFAM" id="SSF55729">
    <property type="entry name" value="Acyl-CoA N-acyltransferases (Nat)"/>
    <property type="match status" value="1"/>
</dbReference>
<sequence>MNMINIVKAELIDSKVITEIKKLAYNDETCRFGPGRDGGPSGYDSEEETRRLIKNYLCYKIILDNDIIGFFWLHGVDQEFYELEDLCIHPKYHNKGFGFKTMRLMEEMHPQIKRWILGTPYYSVRNQYLYEKAGYKKTGQSEDGFLFFYEKLIC</sequence>
<evidence type="ECO:0000313" key="2">
    <source>
        <dbReference type="EMBL" id="KEZ87076.1"/>
    </source>
</evidence>
<protein>
    <recommendedName>
        <fullName evidence="1">N-acetyltransferase domain-containing protein</fullName>
    </recommendedName>
</protein>
<organism evidence="2 3">
    <name type="scientific">Clostridium sulfidigenes</name>
    <dbReference type="NCBI Taxonomy" id="318464"/>
    <lineage>
        <taxon>Bacteria</taxon>
        <taxon>Bacillati</taxon>
        <taxon>Bacillota</taxon>
        <taxon>Clostridia</taxon>
        <taxon>Eubacteriales</taxon>
        <taxon>Clostridiaceae</taxon>
        <taxon>Clostridium</taxon>
    </lineage>
</organism>
<proteinExistence type="predicted"/>
<dbReference type="InterPro" id="IPR016181">
    <property type="entry name" value="Acyl_CoA_acyltransferase"/>
</dbReference>
<evidence type="ECO:0000259" key="1">
    <source>
        <dbReference type="PROSITE" id="PS51186"/>
    </source>
</evidence>
<dbReference type="CDD" id="cd04301">
    <property type="entry name" value="NAT_SF"/>
    <property type="match status" value="1"/>
</dbReference>
<dbReference type="GO" id="GO:0016747">
    <property type="term" value="F:acyltransferase activity, transferring groups other than amino-acyl groups"/>
    <property type="evidence" value="ECO:0007669"/>
    <property type="project" value="InterPro"/>
</dbReference>
<feature type="domain" description="N-acetyltransferase" evidence="1">
    <location>
        <begin position="4"/>
        <end position="154"/>
    </location>
</feature>
<dbReference type="Gene3D" id="3.40.630.30">
    <property type="match status" value="1"/>
</dbReference>
<dbReference type="Proteomes" id="UP000028542">
    <property type="component" value="Unassembled WGS sequence"/>
</dbReference>
<gene>
    <name evidence="2" type="ORF">IO99_07490</name>
</gene>
<dbReference type="EMBL" id="JPMD01000015">
    <property type="protein sequence ID" value="KEZ87076.1"/>
    <property type="molecule type" value="Genomic_DNA"/>
</dbReference>
<accession>A0A084JDP2</accession>
<dbReference type="eggNOG" id="COG0456">
    <property type="taxonomic scope" value="Bacteria"/>
</dbReference>
<comment type="caution">
    <text evidence="2">The sequence shown here is derived from an EMBL/GenBank/DDBJ whole genome shotgun (WGS) entry which is preliminary data.</text>
</comment>
<reference evidence="2 3" key="1">
    <citation type="submission" date="2014-07" db="EMBL/GenBank/DDBJ databases">
        <title>Draft genome of Clostridium sulfidigenes 113A isolated from sediments associated with methane hydrate from Krishna Godavari basin.</title>
        <authorList>
            <person name="Honkalas V.S."/>
            <person name="Dabir A.P."/>
            <person name="Arora P."/>
            <person name="Dhakephalkar P.K."/>
        </authorList>
    </citation>
    <scope>NUCLEOTIDE SEQUENCE [LARGE SCALE GENOMIC DNA]</scope>
    <source>
        <strain evidence="2 3">113A</strain>
    </source>
</reference>
<dbReference type="Pfam" id="PF00583">
    <property type="entry name" value="Acetyltransf_1"/>
    <property type="match status" value="1"/>
</dbReference>
<dbReference type="PROSITE" id="PS51186">
    <property type="entry name" value="GNAT"/>
    <property type="match status" value="1"/>
</dbReference>
<keyword evidence="3" id="KW-1185">Reference proteome</keyword>
<dbReference type="InterPro" id="IPR000182">
    <property type="entry name" value="GNAT_dom"/>
</dbReference>
<dbReference type="AlphaFoldDB" id="A0A084JDP2"/>
<dbReference type="STRING" id="318464.IO99_07490"/>
<evidence type="ECO:0000313" key="3">
    <source>
        <dbReference type="Proteomes" id="UP000028542"/>
    </source>
</evidence>
<name>A0A084JDP2_9CLOT</name>